<reference evidence="1" key="1">
    <citation type="submission" date="2023-10" db="EMBL/GenBank/DDBJ databases">
        <authorList>
            <person name="Rodriguez Cubillos JULIANA M."/>
            <person name="De Vega J."/>
        </authorList>
    </citation>
    <scope>NUCLEOTIDE SEQUENCE</scope>
</reference>
<dbReference type="Proteomes" id="UP001177021">
    <property type="component" value="Unassembled WGS sequence"/>
</dbReference>
<sequence length="414" mass="46835">MDLPNLERLDLRGFRNLIQIPDLSQCPKIEEVILSHCTKLVQVYSSNFLCKLKCLWLNGCVGLQTLHIPSSILQRTFGLIVLHGCRNLELFAVGNAKRKVERSAPHDMSISRNIFPVENIREAQRPRFPEKFYRKNASSVMKFSNTFEPLDCVELKIEPMNNIQLLNLEVLREGSPSLFPSLNELSWLEISNCESLSNLPIDLFKLKFLRRLYLSGCLNLEKFPEIEENMKSLTVLTLDRTAIKELPSSLHHLVSLEELSLYNCQNLESIPPSIGSLSKLNKLSIMDCESLETFPSSIFKLKLTKLDLHGCSMLKTFPEILEPAETFVHINLTKTTIKELPSSLEYLVGLQTLCLKLCSDLVSLPNSVVNLNYLSELDCSGCCSLTEIPSNIGSLSSLKTNKRRWVGGWVTTSM</sequence>
<comment type="caution">
    <text evidence="1">The sequence shown here is derived from an EMBL/GenBank/DDBJ whole genome shotgun (WGS) entry which is preliminary data.</text>
</comment>
<gene>
    <name evidence="1" type="ORF">MILVUS5_LOCUS38879</name>
</gene>
<accession>A0ACB0M461</accession>
<organism evidence="1 2">
    <name type="scientific">Trifolium pratense</name>
    <name type="common">Red clover</name>
    <dbReference type="NCBI Taxonomy" id="57577"/>
    <lineage>
        <taxon>Eukaryota</taxon>
        <taxon>Viridiplantae</taxon>
        <taxon>Streptophyta</taxon>
        <taxon>Embryophyta</taxon>
        <taxon>Tracheophyta</taxon>
        <taxon>Spermatophyta</taxon>
        <taxon>Magnoliopsida</taxon>
        <taxon>eudicotyledons</taxon>
        <taxon>Gunneridae</taxon>
        <taxon>Pentapetalae</taxon>
        <taxon>rosids</taxon>
        <taxon>fabids</taxon>
        <taxon>Fabales</taxon>
        <taxon>Fabaceae</taxon>
        <taxon>Papilionoideae</taxon>
        <taxon>50 kb inversion clade</taxon>
        <taxon>NPAAA clade</taxon>
        <taxon>Hologalegina</taxon>
        <taxon>IRL clade</taxon>
        <taxon>Trifolieae</taxon>
        <taxon>Trifolium</taxon>
    </lineage>
</organism>
<name>A0ACB0M461_TRIPR</name>
<protein>
    <submittedName>
        <fullName evidence="1">Uncharacterized protein</fullName>
    </submittedName>
</protein>
<evidence type="ECO:0000313" key="1">
    <source>
        <dbReference type="EMBL" id="CAJ2676030.1"/>
    </source>
</evidence>
<dbReference type="EMBL" id="CASHSV030000823">
    <property type="protein sequence ID" value="CAJ2676030.1"/>
    <property type="molecule type" value="Genomic_DNA"/>
</dbReference>
<evidence type="ECO:0000313" key="2">
    <source>
        <dbReference type="Proteomes" id="UP001177021"/>
    </source>
</evidence>
<proteinExistence type="predicted"/>
<keyword evidence="2" id="KW-1185">Reference proteome</keyword>